<evidence type="ECO:0000313" key="1">
    <source>
        <dbReference type="EMBL" id="JAD85799.1"/>
    </source>
</evidence>
<protein>
    <submittedName>
        <fullName evidence="1">Uncharacterized protein</fullName>
    </submittedName>
</protein>
<name>A0A0A9DB42_ARUDO</name>
<organism evidence="1">
    <name type="scientific">Arundo donax</name>
    <name type="common">Giant reed</name>
    <name type="synonym">Donax arundinaceus</name>
    <dbReference type="NCBI Taxonomy" id="35708"/>
    <lineage>
        <taxon>Eukaryota</taxon>
        <taxon>Viridiplantae</taxon>
        <taxon>Streptophyta</taxon>
        <taxon>Embryophyta</taxon>
        <taxon>Tracheophyta</taxon>
        <taxon>Spermatophyta</taxon>
        <taxon>Magnoliopsida</taxon>
        <taxon>Liliopsida</taxon>
        <taxon>Poales</taxon>
        <taxon>Poaceae</taxon>
        <taxon>PACMAD clade</taxon>
        <taxon>Arundinoideae</taxon>
        <taxon>Arundineae</taxon>
        <taxon>Arundo</taxon>
    </lineage>
</organism>
<accession>A0A0A9DB42</accession>
<reference evidence="1" key="1">
    <citation type="submission" date="2014-09" db="EMBL/GenBank/DDBJ databases">
        <authorList>
            <person name="Magalhaes I.L.F."/>
            <person name="Oliveira U."/>
            <person name="Santos F.R."/>
            <person name="Vidigal T.H.D.A."/>
            <person name="Brescovit A.D."/>
            <person name="Santos A.J."/>
        </authorList>
    </citation>
    <scope>NUCLEOTIDE SEQUENCE</scope>
    <source>
        <tissue evidence="1">Shoot tissue taken approximately 20 cm above the soil surface</tissue>
    </source>
</reference>
<reference evidence="1" key="2">
    <citation type="journal article" date="2015" name="Data Brief">
        <title>Shoot transcriptome of the giant reed, Arundo donax.</title>
        <authorList>
            <person name="Barrero R.A."/>
            <person name="Guerrero F.D."/>
            <person name="Moolhuijzen P."/>
            <person name="Goolsby J.A."/>
            <person name="Tidwell J."/>
            <person name="Bellgard S.E."/>
            <person name="Bellgard M.I."/>
        </authorList>
    </citation>
    <scope>NUCLEOTIDE SEQUENCE</scope>
    <source>
        <tissue evidence="1">Shoot tissue taken approximately 20 cm above the soil surface</tissue>
    </source>
</reference>
<dbReference type="AlphaFoldDB" id="A0A0A9DB42"/>
<proteinExistence type="predicted"/>
<dbReference type="EMBL" id="GBRH01212096">
    <property type="protein sequence ID" value="JAD85799.1"/>
    <property type="molecule type" value="Transcribed_RNA"/>
</dbReference>
<sequence>MKELMIEIHSSVHIDIFESVMQMNMRIIFDLKKLHEMSY</sequence>